<gene>
    <name evidence="1" type="ORF">HCAN_0670</name>
</gene>
<accession>C5ZZC7</accession>
<name>C5ZZC7_9HELI</name>
<dbReference type="EMBL" id="CM000776">
    <property type="protein sequence ID" value="EES89385.1"/>
    <property type="molecule type" value="Genomic_DNA"/>
</dbReference>
<sequence>MIVRLFTLMIGGGGITLEDYKDDILQGGFVVNLANNKANGGNKKTIDILKKKLEKYGISYNEEAFCEYTLKMVSKITNDMKQFTGDIVGIELCGIASDKHIGYLDDYLLEHSRVNLLYICATKNSLENVLRKFKKSSFRNRVYAICFPLEHTEKLSFLKVLCKTSILNSKNNNVPTIYLGHALSDWSKVDMEKFYGDKIDYLSIGLKEFAPSNLKHIKIVESGYLGFDLVFKEINFDCQKDSILFAPYDEEEFFKFLPFMKQSLKKYRVIYRHRGFFEGKHLWCKTSEILKELRKNPNFSIDDSWSINPWSYSRSFAFVGGITTAVNTFPVLALCPSVSDNRQLNLNLGVRANFDKDDFFEIIEKIFCNQQQWRKRLLEYRELHFYHFGYASKIMGDFIISKFL</sequence>
<dbReference type="Proteomes" id="UP000007032">
    <property type="component" value="Chromosome"/>
</dbReference>
<organism evidence="1 2">
    <name type="scientific">Helicobacter canadensis MIT 98-5491</name>
    <dbReference type="NCBI Taxonomy" id="537970"/>
    <lineage>
        <taxon>Bacteria</taxon>
        <taxon>Pseudomonadati</taxon>
        <taxon>Campylobacterota</taxon>
        <taxon>Epsilonproteobacteria</taxon>
        <taxon>Campylobacterales</taxon>
        <taxon>Helicobacteraceae</taxon>
        <taxon>Helicobacter</taxon>
    </lineage>
</organism>
<dbReference type="STRING" id="537970.HCAN_0670"/>
<protein>
    <submittedName>
        <fullName evidence="1">Uncharacterized protein</fullName>
    </submittedName>
</protein>
<evidence type="ECO:0000313" key="2">
    <source>
        <dbReference type="Proteomes" id="UP000007032"/>
    </source>
</evidence>
<dbReference type="HOGENOM" id="CLU_681094_0_0_7"/>
<keyword evidence="2" id="KW-1185">Reference proteome</keyword>
<dbReference type="RefSeq" id="WP_006655367.1">
    <property type="nucleotide sequence ID" value="NZ_CM000776.2"/>
</dbReference>
<proteinExistence type="predicted"/>
<dbReference type="AlphaFoldDB" id="C5ZZC7"/>
<dbReference type="OrthoDB" id="5328583at2"/>
<reference evidence="1 2" key="1">
    <citation type="journal article" date="2009" name="J. Bacteriol.">
        <title>Genome sequence of the emerging pathogen Helicobacter canadensis.</title>
        <authorList>
            <person name="Loman N.J."/>
            <person name="Snyder L.A."/>
            <person name="Linton J.D."/>
            <person name="Langdon R."/>
            <person name="Lawson A.J."/>
            <person name="Weinstock G.M."/>
            <person name="Wren B.W."/>
            <person name="Pallen M.J."/>
        </authorList>
    </citation>
    <scope>NUCLEOTIDE SEQUENCE [LARGE SCALE GENOMIC DNA]</scope>
    <source>
        <strain evidence="1 2">MIT 98-5491</strain>
    </source>
</reference>
<evidence type="ECO:0000313" key="1">
    <source>
        <dbReference type="EMBL" id="EES89385.1"/>
    </source>
</evidence>